<dbReference type="EMBL" id="CAJVCE010000021">
    <property type="protein sequence ID" value="CAG7654001.1"/>
    <property type="molecule type" value="Genomic_DNA"/>
</dbReference>
<dbReference type="RefSeq" id="WP_218101855.1">
    <property type="nucleotide sequence ID" value="NZ_CAJVCE010000021.1"/>
</dbReference>
<name>A0ABN7TVM1_9BACL</name>
<sequence length="369" mass="40764">MQLYSVIKNDGPGDVLAWKFLGEDFNTGSQLIVAESEEALFFKDGIIEQIFDGGKYTLSTNNYPFISAFRNFFSGGISAFNCKVYFINKVHKLELFWGTDTPIQMRDPVYMLQTSIQARGSYSIQVADSKKFLLKLIGNNIQFFTQQELNGYFRNAFLQYIKDEIARVIKSSGREVLDICTEKTKIAEFLAPVLNSVLDEYGVRLVNFYISAIDIPENDPNRAKLEEAYANKAFMGVLGQDWGRQQSTEILKELAANPGAGGVAAAGAGLGMGIAAGGVFGDLASQMLMPMANQTQPQQVVHSESTSAETRQSANKIECPTCRTENTQGSKFCNECGTKLIIENSRCSSCNAEMPETAKFCNECGTRRI</sequence>
<dbReference type="Proteomes" id="UP000730618">
    <property type="component" value="Unassembled WGS sequence"/>
</dbReference>
<comment type="caution">
    <text evidence="3">The sequence shown here is derived from an EMBL/GenBank/DDBJ whole genome shotgun (WGS) entry which is preliminary data.</text>
</comment>
<dbReference type="CDD" id="cd03408">
    <property type="entry name" value="SPFH_like_u1"/>
    <property type="match status" value="1"/>
</dbReference>
<dbReference type="PANTHER" id="PTHR37826">
    <property type="entry name" value="FLOTILLIN BAND_7_5 DOMAIN PROTEIN"/>
    <property type="match status" value="1"/>
</dbReference>
<dbReference type="Pfam" id="PF12773">
    <property type="entry name" value="DZR"/>
    <property type="match status" value="1"/>
</dbReference>
<gene>
    <name evidence="3" type="ORF">PAECIP111802_05647</name>
</gene>
<dbReference type="PANTHER" id="PTHR37826:SF2">
    <property type="entry name" value="ZINC-RIBBON DOMAIN-CONTAINING PROTEIN"/>
    <property type="match status" value="1"/>
</dbReference>
<dbReference type="InterPro" id="IPR025874">
    <property type="entry name" value="DZR"/>
</dbReference>
<evidence type="ECO:0000313" key="3">
    <source>
        <dbReference type="EMBL" id="CAG7654001.1"/>
    </source>
</evidence>
<keyword evidence="4" id="KW-1185">Reference proteome</keyword>
<dbReference type="Pfam" id="PF13421">
    <property type="entry name" value="Band_7_1"/>
    <property type="match status" value="1"/>
</dbReference>
<reference evidence="3 4" key="1">
    <citation type="submission" date="2021-06" db="EMBL/GenBank/DDBJ databases">
        <authorList>
            <person name="Criscuolo A."/>
        </authorList>
    </citation>
    <scope>NUCLEOTIDE SEQUENCE [LARGE SCALE GENOMIC DNA]</scope>
    <source>
        <strain evidence="4">CIP 111802</strain>
    </source>
</reference>
<feature type="domain" description="SPFH" evidence="2">
    <location>
        <begin position="22"/>
        <end position="218"/>
    </location>
</feature>
<dbReference type="InterPro" id="IPR033880">
    <property type="entry name" value="SPFH_YdjI"/>
</dbReference>
<accession>A0ABN7TVM1</accession>
<proteinExistence type="predicted"/>
<feature type="domain" description="DZANK-type" evidence="1">
    <location>
        <begin position="319"/>
        <end position="365"/>
    </location>
</feature>
<protein>
    <recommendedName>
        <fullName evidence="5">SPFH domain-containing protein</fullName>
    </recommendedName>
</protein>
<evidence type="ECO:0000259" key="2">
    <source>
        <dbReference type="Pfam" id="PF13421"/>
    </source>
</evidence>
<organism evidence="3 4">
    <name type="scientific">Paenibacillus allorhizosphaerae</name>
    <dbReference type="NCBI Taxonomy" id="2849866"/>
    <lineage>
        <taxon>Bacteria</taxon>
        <taxon>Bacillati</taxon>
        <taxon>Bacillota</taxon>
        <taxon>Bacilli</taxon>
        <taxon>Bacillales</taxon>
        <taxon>Paenibacillaceae</taxon>
        <taxon>Paenibacillus</taxon>
    </lineage>
</organism>
<evidence type="ECO:0000259" key="1">
    <source>
        <dbReference type="Pfam" id="PF12773"/>
    </source>
</evidence>
<evidence type="ECO:0008006" key="5">
    <source>
        <dbReference type="Google" id="ProtNLM"/>
    </source>
</evidence>
<evidence type="ECO:0000313" key="4">
    <source>
        <dbReference type="Proteomes" id="UP000730618"/>
    </source>
</evidence>